<dbReference type="OMA" id="THDYLVH"/>
<accession>A0A9R1AT47</accession>
<dbReference type="EMBL" id="LT934120">
    <property type="protein sequence ID" value="VAI39249.1"/>
    <property type="molecule type" value="Genomic_DNA"/>
</dbReference>
<evidence type="ECO:0000313" key="2">
    <source>
        <dbReference type="Proteomes" id="UP000324705"/>
    </source>
</evidence>
<evidence type="ECO:0000313" key="1">
    <source>
        <dbReference type="EMBL" id="VAI39249.1"/>
    </source>
</evidence>
<name>A0A9R1AT47_TRITD</name>
<sequence length="271" mass="30628">MLPAGAHRAMPEGATALEIPTDRPAFLTLVYFDGPPPATAVRLAFPPRTERPESIKVYMNNFRRERDPEVVYHARRFAYAYITPPEAPCRADPGPFIRRAFRTLALDLPQNFELLPDTCHGDMAVRFRTPDHREAAMRRQPFLLDGATVRLVREGETPNVRRVTHDYLVHAALRDYPVEQRTEEMIRDNCSGFGLVREIDPACFAAPDLSAVRVVLQNEHPREVPHELRILYDGGFTSVVPVEIVGVRHRSHSCDVNGQYVPLFQTPVAAA</sequence>
<dbReference type="Proteomes" id="UP000324705">
    <property type="component" value="Chromosome 5B"/>
</dbReference>
<organism evidence="1 2">
    <name type="scientific">Triticum turgidum subsp. durum</name>
    <name type="common">Durum wheat</name>
    <name type="synonym">Triticum durum</name>
    <dbReference type="NCBI Taxonomy" id="4567"/>
    <lineage>
        <taxon>Eukaryota</taxon>
        <taxon>Viridiplantae</taxon>
        <taxon>Streptophyta</taxon>
        <taxon>Embryophyta</taxon>
        <taxon>Tracheophyta</taxon>
        <taxon>Spermatophyta</taxon>
        <taxon>Magnoliopsida</taxon>
        <taxon>Liliopsida</taxon>
        <taxon>Poales</taxon>
        <taxon>Poaceae</taxon>
        <taxon>BOP clade</taxon>
        <taxon>Pooideae</taxon>
        <taxon>Triticodae</taxon>
        <taxon>Triticeae</taxon>
        <taxon>Triticinae</taxon>
        <taxon>Triticum</taxon>
    </lineage>
</organism>
<dbReference type="PANTHER" id="PTHR34303">
    <property type="entry name" value="OS01G0890400 PROTEIN-RELATED"/>
    <property type="match status" value="1"/>
</dbReference>
<dbReference type="PANTHER" id="PTHR34303:SF6">
    <property type="entry name" value="OS01G0890400 PROTEIN"/>
    <property type="match status" value="1"/>
</dbReference>
<dbReference type="Gramene" id="TRITD5Bv1G234380.1">
    <property type="protein sequence ID" value="TRITD5Bv1G234380.1"/>
    <property type="gene ID" value="TRITD5Bv1G234380"/>
</dbReference>
<proteinExistence type="predicted"/>
<protein>
    <submittedName>
        <fullName evidence="1">Uncharacterized protein</fullName>
    </submittedName>
</protein>
<keyword evidence="2" id="KW-1185">Reference proteome</keyword>
<gene>
    <name evidence="1" type="ORF">TRITD_5Bv1G234380</name>
</gene>
<reference evidence="1 2" key="1">
    <citation type="submission" date="2017-09" db="EMBL/GenBank/DDBJ databases">
        <authorList>
            <consortium name="International Durum Wheat Genome Sequencing Consortium (IDWGSC)"/>
            <person name="Milanesi L."/>
        </authorList>
    </citation>
    <scope>NUCLEOTIDE SEQUENCE [LARGE SCALE GENOMIC DNA]</scope>
    <source>
        <strain evidence="2">cv. Svevo</strain>
    </source>
</reference>
<dbReference type="AlphaFoldDB" id="A0A9R1AT47"/>